<protein>
    <submittedName>
        <fullName evidence="1">Uncharacterized protein</fullName>
    </submittedName>
</protein>
<dbReference type="EMBL" id="GBRH01228840">
    <property type="protein sequence ID" value="JAD69055.1"/>
    <property type="molecule type" value="Transcribed_RNA"/>
</dbReference>
<dbReference type="AlphaFoldDB" id="A0A0A9C6L9"/>
<proteinExistence type="predicted"/>
<sequence length="71" mass="7356">MEDGDLSSTDHSSSFDGAIHHRDAIRASTSPVEFVASHGGLARELFSGGAGDDLSLGFDAAEEGFDVGEED</sequence>
<name>A0A0A9C6L9_ARUDO</name>
<reference evidence="1" key="1">
    <citation type="submission" date="2014-09" db="EMBL/GenBank/DDBJ databases">
        <authorList>
            <person name="Magalhaes I.L.F."/>
            <person name="Oliveira U."/>
            <person name="Santos F.R."/>
            <person name="Vidigal T.H.D.A."/>
            <person name="Brescovit A.D."/>
            <person name="Santos A.J."/>
        </authorList>
    </citation>
    <scope>NUCLEOTIDE SEQUENCE</scope>
    <source>
        <tissue evidence="1">Shoot tissue taken approximately 20 cm above the soil surface</tissue>
    </source>
</reference>
<accession>A0A0A9C6L9</accession>
<evidence type="ECO:0000313" key="1">
    <source>
        <dbReference type="EMBL" id="JAD69055.1"/>
    </source>
</evidence>
<reference evidence="1" key="2">
    <citation type="journal article" date="2015" name="Data Brief">
        <title>Shoot transcriptome of the giant reed, Arundo donax.</title>
        <authorList>
            <person name="Barrero R.A."/>
            <person name="Guerrero F.D."/>
            <person name="Moolhuijzen P."/>
            <person name="Goolsby J.A."/>
            <person name="Tidwell J."/>
            <person name="Bellgard S.E."/>
            <person name="Bellgard M.I."/>
        </authorList>
    </citation>
    <scope>NUCLEOTIDE SEQUENCE</scope>
    <source>
        <tissue evidence="1">Shoot tissue taken approximately 20 cm above the soil surface</tissue>
    </source>
</reference>
<organism evidence="1">
    <name type="scientific">Arundo donax</name>
    <name type="common">Giant reed</name>
    <name type="synonym">Donax arundinaceus</name>
    <dbReference type="NCBI Taxonomy" id="35708"/>
    <lineage>
        <taxon>Eukaryota</taxon>
        <taxon>Viridiplantae</taxon>
        <taxon>Streptophyta</taxon>
        <taxon>Embryophyta</taxon>
        <taxon>Tracheophyta</taxon>
        <taxon>Spermatophyta</taxon>
        <taxon>Magnoliopsida</taxon>
        <taxon>Liliopsida</taxon>
        <taxon>Poales</taxon>
        <taxon>Poaceae</taxon>
        <taxon>PACMAD clade</taxon>
        <taxon>Arundinoideae</taxon>
        <taxon>Arundineae</taxon>
        <taxon>Arundo</taxon>
    </lineage>
</organism>